<evidence type="ECO:0008006" key="3">
    <source>
        <dbReference type="Google" id="ProtNLM"/>
    </source>
</evidence>
<dbReference type="Proteomes" id="UP001319921">
    <property type="component" value="Chromosome"/>
</dbReference>
<accession>A0AAQ4CS73</accession>
<dbReference type="KEGG" id="scas:SACC_16710"/>
<evidence type="ECO:0000313" key="1">
    <source>
        <dbReference type="EMBL" id="BDB98654.1"/>
    </source>
</evidence>
<gene>
    <name evidence="1" type="ORF">SACC_16710</name>
</gene>
<organism evidence="1 2">
    <name type="scientific">Saccharolobus caldissimus</name>
    <dbReference type="NCBI Taxonomy" id="1702097"/>
    <lineage>
        <taxon>Archaea</taxon>
        <taxon>Thermoproteota</taxon>
        <taxon>Thermoprotei</taxon>
        <taxon>Sulfolobales</taxon>
        <taxon>Sulfolobaceae</taxon>
        <taxon>Saccharolobus</taxon>
    </lineage>
</organism>
<dbReference type="RefSeq" id="WP_229572495.1">
    <property type="nucleotide sequence ID" value="NZ_AP025226.1"/>
</dbReference>
<sequence length="57" mass="6911">MQLKCTWLAKEIEIARILNKEYSTARLWIREYNNEGLDELRYKPKKQEKLLIKNSSI</sequence>
<reference evidence="1 2" key="1">
    <citation type="journal article" date="2022" name="Microbiol. Resour. Announc.">
        <title>Complete Genome Sequence of the Hyperthermophilic and Acidophilic Archaeon Saccharolobus caldissimus Strain HS-3T.</title>
        <authorList>
            <person name="Sakai H.D."/>
            <person name="Kurosawa N."/>
        </authorList>
    </citation>
    <scope>NUCLEOTIDE SEQUENCE [LARGE SCALE GENOMIC DNA]</scope>
    <source>
        <strain evidence="1 2">JCM32116</strain>
    </source>
</reference>
<keyword evidence="2" id="KW-1185">Reference proteome</keyword>
<name>A0AAQ4CS73_9CREN</name>
<protein>
    <recommendedName>
        <fullName evidence="3">Helix-turn-helix domain-containing protein</fullName>
    </recommendedName>
</protein>
<dbReference type="EMBL" id="AP025226">
    <property type="protein sequence ID" value="BDB98654.1"/>
    <property type="molecule type" value="Genomic_DNA"/>
</dbReference>
<evidence type="ECO:0000313" key="2">
    <source>
        <dbReference type="Proteomes" id="UP001319921"/>
    </source>
</evidence>
<dbReference type="AlphaFoldDB" id="A0AAQ4CS73"/>
<proteinExistence type="predicted"/>
<dbReference type="GeneID" id="68866406"/>